<dbReference type="EMBL" id="VLLP01000001">
    <property type="protein sequence ID" value="TWJ29577.1"/>
    <property type="molecule type" value="Genomic_DNA"/>
</dbReference>
<evidence type="ECO:0000313" key="3">
    <source>
        <dbReference type="Proteomes" id="UP000319728"/>
    </source>
</evidence>
<reference evidence="2 3" key="1">
    <citation type="submission" date="2019-07" db="EMBL/GenBank/DDBJ databases">
        <title>R&amp;d 2014.</title>
        <authorList>
            <person name="Klenk H.-P."/>
        </authorList>
    </citation>
    <scope>NUCLEOTIDE SEQUENCE [LARGE SCALE GENOMIC DNA]</scope>
    <source>
        <strain evidence="2 3">DSM 43912</strain>
    </source>
</reference>
<keyword evidence="2" id="KW-0808">Transferase</keyword>
<keyword evidence="2" id="KW-0418">Kinase</keyword>
<dbReference type="OrthoDB" id="7837405at2"/>
<feature type="compositionally biased region" description="Low complexity" evidence="1">
    <location>
        <begin position="196"/>
        <end position="220"/>
    </location>
</feature>
<dbReference type="Pfam" id="PF13671">
    <property type="entry name" value="AAA_33"/>
    <property type="match status" value="1"/>
</dbReference>
<organism evidence="2 3">
    <name type="scientific">Micromonospora sagamiensis</name>
    <dbReference type="NCBI Taxonomy" id="47875"/>
    <lineage>
        <taxon>Bacteria</taxon>
        <taxon>Bacillati</taxon>
        <taxon>Actinomycetota</taxon>
        <taxon>Actinomycetes</taxon>
        <taxon>Micromonosporales</taxon>
        <taxon>Micromonosporaceae</taxon>
        <taxon>Micromonospora</taxon>
    </lineage>
</organism>
<name>A0A562WI52_9ACTN</name>
<keyword evidence="3" id="KW-1185">Reference proteome</keyword>
<sequence>MARLIVLNGPPGCGKSTLARRYADDRPLTLDLDIDRVRDLISGWREHAGPAGLLARAVALAGARVHLGGGHDVIVPQFLGRTEFIEQAERLAHEVDADFHEVVLLDTRDEALRRFAERGRISGDPAHLDAERMLDRHGGAAELAAMYDRLLKVIAARPATRIVRSVAGEVERTYRDLLTCLDQAPPRGAGDGDGDAGAARAGAAATGAAAPTTAAVSHRE</sequence>
<dbReference type="Gene3D" id="3.40.50.300">
    <property type="entry name" value="P-loop containing nucleotide triphosphate hydrolases"/>
    <property type="match status" value="1"/>
</dbReference>
<dbReference type="InterPro" id="IPR027417">
    <property type="entry name" value="P-loop_NTPase"/>
</dbReference>
<feature type="region of interest" description="Disordered" evidence="1">
    <location>
        <begin position="182"/>
        <end position="220"/>
    </location>
</feature>
<dbReference type="SUPFAM" id="SSF52540">
    <property type="entry name" value="P-loop containing nucleoside triphosphate hydrolases"/>
    <property type="match status" value="1"/>
</dbReference>
<dbReference type="GO" id="GO:0016301">
    <property type="term" value="F:kinase activity"/>
    <property type="evidence" value="ECO:0007669"/>
    <property type="project" value="UniProtKB-KW"/>
</dbReference>
<proteinExistence type="predicted"/>
<evidence type="ECO:0000313" key="2">
    <source>
        <dbReference type="EMBL" id="TWJ29577.1"/>
    </source>
</evidence>
<accession>A0A562WI52</accession>
<dbReference type="Proteomes" id="UP000319728">
    <property type="component" value="Unassembled WGS sequence"/>
</dbReference>
<evidence type="ECO:0000256" key="1">
    <source>
        <dbReference type="SAM" id="MobiDB-lite"/>
    </source>
</evidence>
<dbReference type="RefSeq" id="WP_145818465.1">
    <property type="nucleotide sequence ID" value="NZ_VLLP01000001.1"/>
</dbReference>
<dbReference type="AlphaFoldDB" id="A0A562WI52"/>
<comment type="caution">
    <text evidence="2">The sequence shown here is derived from an EMBL/GenBank/DDBJ whole genome shotgun (WGS) entry which is preliminary data.</text>
</comment>
<gene>
    <name evidence="2" type="ORF">JD81_03088</name>
</gene>
<protein>
    <submittedName>
        <fullName evidence="2">Putative kinase</fullName>
    </submittedName>
</protein>